<protein>
    <submittedName>
        <fullName evidence="1">Uncharacterized protein</fullName>
    </submittedName>
</protein>
<reference evidence="1 2" key="1">
    <citation type="journal article" date="2020" name="ISME J.">
        <title>Comparative genomics reveals insights into cyanobacterial evolution and habitat adaptation.</title>
        <authorList>
            <person name="Chen M.Y."/>
            <person name="Teng W.K."/>
            <person name="Zhao L."/>
            <person name="Hu C.X."/>
            <person name="Zhou Y.K."/>
            <person name="Han B.P."/>
            <person name="Song L.R."/>
            <person name="Shu W.S."/>
        </authorList>
    </citation>
    <scope>NUCLEOTIDE SEQUENCE [LARGE SCALE GENOMIC DNA]</scope>
    <source>
        <strain evidence="1 2">FACHB-1249</strain>
    </source>
</reference>
<organism evidence="1 2">
    <name type="scientific">Aphanizomenon flos-aquae FACHB-1249</name>
    <dbReference type="NCBI Taxonomy" id="2692889"/>
    <lineage>
        <taxon>Bacteria</taxon>
        <taxon>Bacillati</taxon>
        <taxon>Cyanobacteriota</taxon>
        <taxon>Cyanophyceae</taxon>
        <taxon>Nostocales</taxon>
        <taxon>Aphanizomenonaceae</taxon>
        <taxon>Aphanizomenon</taxon>
    </lineage>
</organism>
<evidence type="ECO:0000313" key="1">
    <source>
        <dbReference type="EMBL" id="MBD2687214.1"/>
    </source>
</evidence>
<dbReference type="RefSeq" id="WP_190388076.1">
    <property type="nucleotide sequence ID" value="NZ_JACJTM010000063.1"/>
</dbReference>
<evidence type="ECO:0000313" key="2">
    <source>
        <dbReference type="Proteomes" id="UP000660270"/>
    </source>
</evidence>
<proteinExistence type="predicted"/>
<sequence length="110" mass="12423">MQIRLQDYLISVAMMTSSPITTETELFQIMVNELHKALNNHLITFTQSIVCIAIFEQQQTVGKISYISDSLLLTPTVEIIPAIAEMLNVVTKLYIFKYTSIIKGKNVNIS</sequence>
<dbReference type="GeneID" id="78218795"/>
<keyword evidence="2" id="KW-1185">Reference proteome</keyword>
<comment type="caution">
    <text evidence="1">The sequence shown here is derived from an EMBL/GenBank/DDBJ whole genome shotgun (WGS) entry which is preliminary data.</text>
</comment>
<dbReference type="Proteomes" id="UP000660270">
    <property type="component" value="Unassembled WGS sequence"/>
</dbReference>
<accession>A0ABR8IXH9</accession>
<gene>
    <name evidence="1" type="ORF">H6G43_18805</name>
</gene>
<name>A0ABR8IXH9_APHFL</name>
<dbReference type="EMBL" id="JACJTM010000063">
    <property type="protein sequence ID" value="MBD2687214.1"/>
    <property type="molecule type" value="Genomic_DNA"/>
</dbReference>